<accession>A0ABQ9TBW4</accession>
<gene>
    <name evidence="2" type="ORF">P7K49_039426</name>
</gene>
<protein>
    <recommendedName>
        <fullName evidence="4">DAZ-associated protein 1</fullName>
    </recommendedName>
</protein>
<dbReference type="EMBL" id="JASSZA010000043">
    <property type="protein sequence ID" value="KAK2082201.1"/>
    <property type="molecule type" value="Genomic_DNA"/>
</dbReference>
<evidence type="ECO:0000313" key="2">
    <source>
        <dbReference type="EMBL" id="KAK2082201.1"/>
    </source>
</evidence>
<dbReference type="Proteomes" id="UP001266305">
    <property type="component" value="Unassembled WGS sequence"/>
</dbReference>
<feature type="compositionally biased region" description="Basic and acidic residues" evidence="1">
    <location>
        <begin position="81"/>
        <end position="109"/>
    </location>
</feature>
<evidence type="ECO:0000256" key="1">
    <source>
        <dbReference type="SAM" id="MobiDB-lite"/>
    </source>
</evidence>
<name>A0ABQ9TBW4_SAGOE</name>
<sequence>MMPRSRGPEVLDLLLSRTSNQWTRLSTCIFTTAWAKRWQLNGLSLGTARASRGDIQVPACGEAALLPTLPMAGQASPRPRGSKDMAHKECGCRRDRRLVATDLPLREEEPPPPPPPFTSYIVSTPPGGFPPPQGFPQDYGAPPQFSFGYRPPSPPPAHFAPPGVPPPQATPGAAPLAFPPPPSQAAQDMSKPLTAQPDFPYGHYAGYRQDLSGFGQGFSDPSQQPPSYGGPSVPGSGPPPAGGSGFGRGQNHNVQGFHSYRR</sequence>
<feature type="compositionally biased region" description="Pro residues" evidence="1">
    <location>
        <begin position="151"/>
        <end position="169"/>
    </location>
</feature>
<feature type="region of interest" description="Disordered" evidence="1">
    <location>
        <begin position="72"/>
        <end position="262"/>
    </location>
</feature>
<reference evidence="2 3" key="1">
    <citation type="submission" date="2023-05" db="EMBL/GenBank/DDBJ databases">
        <title>B98-5 Cell Line De Novo Hybrid Assembly: An Optical Mapping Approach.</title>
        <authorList>
            <person name="Kananen K."/>
            <person name="Auerbach J.A."/>
            <person name="Kautto E."/>
            <person name="Blachly J.S."/>
        </authorList>
    </citation>
    <scope>NUCLEOTIDE SEQUENCE [LARGE SCALE GENOMIC DNA]</scope>
    <source>
        <strain evidence="2">B95-8</strain>
        <tissue evidence="2">Cell line</tissue>
    </source>
</reference>
<comment type="caution">
    <text evidence="2">The sequence shown here is derived from an EMBL/GenBank/DDBJ whole genome shotgun (WGS) entry which is preliminary data.</text>
</comment>
<keyword evidence="3" id="KW-1185">Reference proteome</keyword>
<evidence type="ECO:0008006" key="4">
    <source>
        <dbReference type="Google" id="ProtNLM"/>
    </source>
</evidence>
<feature type="compositionally biased region" description="Low complexity" evidence="1">
    <location>
        <begin position="219"/>
        <end position="235"/>
    </location>
</feature>
<evidence type="ECO:0000313" key="3">
    <source>
        <dbReference type="Proteomes" id="UP001266305"/>
    </source>
</evidence>
<proteinExistence type="predicted"/>
<organism evidence="2 3">
    <name type="scientific">Saguinus oedipus</name>
    <name type="common">Cotton-top tamarin</name>
    <name type="synonym">Oedipomidas oedipus</name>
    <dbReference type="NCBI Taxonomy" id="9490"/>
    <lineage>
        <taxon>Eukaryota</taxon>
        <taxon>Metazoa</taxon>
        <taxon>Chordata</taxon>
        <taxon>Craniata</taxon>
        <taxon>Vertebrata</taxon>
        <taxon>Euteleostomi</taxon>
        <taxon>Mammalia</taxon>
        <taxon>Eutheria</taxon>
        <taxon>Euarchontoglires</taxon>
        <taxon>Primates</taxon>
        <taxon>Haplorrhini</taxon>
        <taxon>Platyrrhini</taxon>
        <taxon>Cebidae</taxon>
        <taxon>Callitrichinae</taxon>
        <taxon>Saguinus</taxon>
    </lineage>
</organism>